<dbReference type="PROSITE" id="PS00061">
    <property type="entry name" value="ADH_SHORT"/>
    <property type="match status" value="1"/>
</dbReference>
<name>A0A9N8H6K7_9STRA</name>
<keyword evidence="4" id="KW-0732">Signal</keyword>
<evidence type="ECO:0000256" key="3">
    <source>
        <dbReference type="ARBA" id="ARBA00023002"/>
    </source>
</evidence>
<dbReference type="PRINTS" id="PR00081">
    <property type="entry name" value="GDHRDH"/>
</dbReference>
<dbReference type="PANTHER" id="PTHR43899">
    <property type="entry name" value="RH59310P"/>
    <property type="match status" value="1"/>
</dbReference>
<dbReference type="OrthoDB" id="1393670at2759"/>
<dbReference type="Pfam" id="PF00106">
    <property type="entry name" value="adh_short"/>
    <property type="match status" value="1"/>
</dbReference>
<dbReference type="PANTHER" id="PTHR43899:SF13">
    <property type="entry name" value="RH59310P"/>
    <property type="match status" value="1"/>
</dbReference>
<feature type="signal peptide" evidence="4">
    <location>
        <begin position="1"/>
        <end position="20"/>
    </location>
</feature>
<comment type="caution">
    <text evidence="5">The sequence shown here is derived from an EMBL/GenBank/DDBJ whole genome shotgun (WGS) entry which is preliminary data.</text>
</comment>
<reference evidence="5" key="1">
    <citation type="submission" date="2020-06" db="EMBL/GenBank/DDBJ databases">
        <authorList>
            <consortium name="Plant Systems Biology data submission"/>
        </authorList>
    </citation>
    <scope>NUCLEOTIDE SEQUENCE</scope>
    <source>
        <strain evidence="5">D6</strain>
    </source>
</reference>
<dbReference type="InterPro" id="IPR002347">
    <property type="entry name" value="SDR_fam"/>
</dbReference>
<gene>
    <name evidence="5" type="ORF">SEMRO_102_G052250.1</name>
</gene>
<evidence type="ECO:0000256" key="4">
    <source>
        <dbReference type="SAM" id="SignalP"/>
    </source>
</evidence>
<keyword evidence="3" id="KW-0560">Oxidoreductase</keyword>
<sequence length="306" mass="33464">MNVLVALLVVLLAVCWISFRKQPVRFTSQDTKFRDRYGEWAIVAGASGEGLGAAWADALCELHVNVLLIARREPQLMELKKTLENKYSGCKVDTLVQDLSAADLVDVFADLLLGADNRQYGFLVHNAAYSHMGPFLDAPLEKHSLTVDIDVRSVMTMTHQFGNYLKSNGRTGGIIIMSSMAGEIGSAFVSNYAATKGFDTAFTQAVSYELKPLGIDLLACVAGCTVTPNYIKVAAAGTRNPIIEQTPEQVVEECIQGIGVKASIRTGFINKLIRFFMVRVLPLEFAIQMFGSETEKLLEGTVQVDD</sequence>
<evidence type="ECO:0000256" key="1">
    <source>
        <dbReference type="ARBA" id="ARBA00004240"/>
    </source>
</evidence>
<organism evidence="5 6">
    <name type="scientific">Seminavis robusta</name>
    <dbReference type="NCBI Taxonomy" id="568900"/>
    <lineage>
        <taxon>Eukaryota</taxon>
        <taxon>Sar</taxon>
        <taxon>Stramenopiles</taxon>
        <taxon>Ochrophyta</taxon>
        <taxon>Bacillariophyta</taxon>
        <taxon>Bacillariophyceae</taxon>
        <taxon>Bacillariophycidae</taxon>
        <taxon>Naviculales</taxon>
        <taxon>Naviculaceae</taxon>
        <taxon>Seminavis</taxon>
    </lineage>
</organism>
<dbReference type="InterPro" id="IPR036291">
    <property type="entry name" value="NAD(P)-bd_dom_sf"/>
</dbReference>
<dbReference type="SUPFAM" id="SSF51735">
    <property type="entry name" value="NAD(P)-binding Rossmann-fold domains"/>
    <property type="match status" value="1"/>
</dbReference>
<keyword evidence="6" id="KW-1185">Reference proteome</keyword>
<evidence type="ECO:0000256" key="2">
    <source>
        <dbReference type="ARBA" id="ARBA00006484"/>
    </source>
</evidence>
<dbReference type="Proteomes" id="UP001153069">
    <property type="component" value="Unassembled WGS sequence"/>
</dbReference>
<feature type="chain" id="PRO_5040395918" evidence="4">
    <location>
        <begin position="21"/>
        <end position="306"/>
    </location>
</feature>
<evidence type="ECO:0000313" key="5">
    <source>
        <dbReference type="EMBL" id="CAB9501220.1"/>
    </source>
</evidence>
<dbReference type="InterPro" id="IPR020904">
    <property type="entry name" value="Sc_DH/Rdtase_CS"/>
</dbReference>
<proteinExistence type="inferred from homology"/>
<dbReference type="EMBL" id="CAICTM010000101">
    <property type="protein sequence ID" value="CAB9501220.1"/>
    <property type="molecule type" value="Genomic_DNA"/>
</dbReference>
<dbReference type="Gene3D" id="3.40.50.720">
    <property type="entry name" value="NAD(P)-binding Rossmann-like Domain"/>
    <property type="match status" value="1"/>
</dbReference>
<comment type="subcellular location">
    <subcellularLocation>
        <location evidence="1">Endoplasmic reticulum</location>
    </subcellularLocation>
</comment>
<dbReference type="GO" id="GO:0016491">
    <property type="term" value="F:oxidoreductase activity"/>
    <property type="evidence" value="ECO:0007669"/>
    <property type="project" value="UniProtKB-KW"/>
</dbReference>
<comment type="similarity">
    <text evidence="2">Belongs to the short-chain dehydrogenases/reductases (SDR) family.</text>
</comment>
<accession>A0A9N8H6K7</accession>
<evidence type="ECO:0000313" key="6">
    <source>
        <dbReference type="Proteomes" id="UP001153069"/>
    </source>
</evidence>
<dbReference type="InterPro" id="IPR051019">
    <property type="entry name" value="VLCFA-Steroid_DH"/>
</dbReference>
<protein>
    <submittedName>
        <fullName evidence="5">Inactive hydroxysteroid dehydrogenase-like protein 1</fullName>
    </submittedName>
</protein>
<dbReference type="AlphaFoldDB" id="A0A9N8H6K7"/>
<dbReference type="GO" id="GO:0005783">
    <property type="term" value="C:endoplasmic reticulum"/>
    <property type="evidence" value="ECO:0007669"/>
    <property type="project" value="UniProtKB-SubCell"/>
</dbReference>